<evidence type="ECO:0000256" key="2">
    <source>
        <dbReference type="ARBA" id="ARBA00022692"/>
    </source>
</evidence>
<evidence type="ECO:0000313" key="7">
    <source>
        <dbReference type="Proteomes" id="UP000794436"/>
    </source>
</evidence>
<dbReference type="InterPro" id="IPR051008">
    <property type="entry name" value="Telomere_Capping_Maintenance"/>
</dbReference>
<comment type="caution">
    <text evidence="6">The sequence shown here is derived from an EMBL/GenBank/DDBJ whole genome shotgun (WGS) entry which is preliminary data.</text>
</comment>
<proteinExistence type="predicted"/>
<evidence type="ECO:0000256" key="1">
    <source>
        <dbReference type="ARBA" id="ARBA00004370"/>
    </source>
</evidence>
<name>A0A8K1FKN0_PYTOL</name>
<dbReference type="OrthoDB" id="7984201at2759"/>
<feature type="chain" id="PRO_5035469867" evidence="5">
    <location>
        <begin position="28"/>
        <end position="790"/>
    </location>
</feature>
<dbReference type="Gene3D" id="3.20.20.190">
    <property type="entry name" value="Phosphatidylinositol (PI) phosphodiesterase"/>
    <property type="match status" value="1"/>
</dbReference>
<keyword evidence="2" id="KW-0812">Transmembrane</keyword>
<sequence length="790" mass="87756">MPSRRRSLLTTLCVGVAVVFSGAPVDAACKKTPLLKLPTTYGLDTCVGNNWLKIAGIIFESTFKCSVFSIGKLVKSDSLEKLGSLVSDIAAAPERISGTLYDYMSTTCSDDVDDFCKDWSKLVSPCAQTFAPKLLSLINNDLECCSQMSDVLDMLNLVVPPNISKESFLLTEVINGVNQFVCTKRSDTKQTCGASLFKQITTTYTRDKFRVLDSFLLPFITASAGQECNAFEGKDYINSASMKTANKGIDFSCCAAAARPLLDSIQAAFQHLTGGDAIDFLNGVVGFKNSSAKFVNSVKNVGKCKFKAKCTNPSGLTNYKTREITPGTNKPKTNELKDTNCKRVKKCDAAGKVCSEICEKGSVTQPAWVKQTLKYQRKLAYDGPMCYAQIPATHNSAINLAEGFGNRDQLMNANLNPKKTYSYIKTNNHVLSITDQLNIGVRFLEIDVHFFLDQLRTAHCGNLGSNSIQILYSVFTEQLVKYGDIVWTPNLLGCFPSLSGIAAKEQRLFRDAMSETLSWLRKEENKDELIVIYLDTGGELSTFNKLTSVNEVMKDVFGDLLLPMSDFNAVAAGGWQNNVTLQNFINRGRRVLTLANEKTDVAYRLKDFCKGHQVLDTKYIDDLPDSSRVIGGKKIYGNDYFLRSYQSNLRYISLNENGLLSHDIPIQLDAEHADKFVRWNLNLVASDGLDAATMRKIIWSWAENEPRETSTNSTVFIQSDGRWRSDSVTPTTRKACWNASKLKWTIVGYVNVCDEDSEFTAPQDPYQNYLLKQEMLAQKITKPVVINASL</sequence>
<dbReference type="AlphaFoldDB" id="A0A8K1FKN0"/>
<dbReference type="EMBL" id="SPLM01000040">
    <property type="protein sequence ID" value="TMW64364.1"/>
    <property type="molecule type" value="Genomic_DNA"/>
</dbReference>
<organism evidence="6 7">
    <name type="scientific">Pythium oligandrum</name>
    <name type="common">Mycoparasitic fungus</name>
    <dbReference type="NCBI Taxonomy" id="41045"/>
    <lineage>
        <taxon>Eukaryota</taxon>
        <taxon>Sar</taxon>
        <taxon>Stramenopiles</taxon>
        <taxon>Oomycota</taxon>
        <taxon>Peronosporomycetes</taxon>
        <taxon>Pythiales</taxon>
        <taxon>Pythiaceae</taxon>
        <taxon>Pythium</taxon>
    </lineage>
</organism>
<keyword evidence="7" id="KW-1185">Reference proteome</keyword>
<keyword evidence="5" id="KW-0732">Signal</keyword>
<keyword evidence="3" id="KW-1133">Transmembrane helix</keyword>
<comment type="subcellular location">
    <subcellularLocation>
        <location evidence="1">Membrane</location>
    </subcellularLocation>
</comment>
<protein>
    <submittedName>
        <fullName evidence="6">Uncharacterized protein</fullName>
    </submittedName>
</protein>
<dbReference type="PANTHER" id="PTHR35518">
    <property type="entry name" value="MAINTENANCE OF TELOMOERE CAPPING"/>
    <property type="match status" value="1"/>
</dbReference>
<dbReference type="GO" id="GO:0008081">
    <property type="term" value="F:phosphoric diester hydrolase activity"/>
    <property type="evidence" value="ECO:0007669"/>
    <property type="project" value="InterPro"/>
</dbReference>
<evidence type="ECO:0000256" key="4">
    <source>
        <dbReference type="ARBA" id="ARBA00023136"/>
    </source>
</evidence>
<dbReference type="GO" id="GO:0006629">
    <property type="term" value="P:lipid metabolic process"/>
    <property type="evidence" value="ECO:0007669"/>
    <property type="project" value="InterPro"/>
</dbReference>
<keyword evidence="4" id="KW-0472">Membrane</keyword>
<gene>
    <name evidence="6" type="ORF">Poli38472_012986</name>
</gene>
<evidence type="ECO:0000256" key="5">
    <source>
        <dbReference type="SAM" id="SignalP"/>
    </source>
</evidence>
<dbReference type="Proteomes" id="UP000794436">
    <property type="component" value="Unassembled WGS sequence"/>
</dbReference>
<feature type="signal peptide" evidence="5">
    <location>
        <begin position="1"/>
        <end position="27"/>
    </location>
</feature>
<dbReference type="GO" id="GO:0016020">
    <property type="term" value="C:membrane"/>
    <property type="evidence" value="ECO:0007669"/>
    <property type="project" value="UniProtKB-SubCell"/>
</dbReference>
<accession>A0A8K1FKN0</accession>
<reference evidence="6" key="1">
    <citation type="submission" date="2019-03" db="EMBL/GenBank/DDBJ databases">
        <title>Long read genome sequence of the mycoparasitic Pythium oligandrum ATCC 38472 isolated from sugarbeet rhizosphere.</title>
        <authorList>
            <person name="Gaulin E."/>
        </authorList>
    </citation>
    <scope>NUCLEOTIDE SEQUENCE</scope>
    <source>
        <strain evidence="6">ATCC 38472_TT</strain>
    </source>
</reference>
<dbReference type="SUPFAM" id="SSF51695">
    <property type="entry name" value="PLC-like phosphodiesterases"/>
    <property type="match status" value="1"/>
</dbReference>
<evidence type="ECO:0000313" key="6">
    <source>
        <dbReference type="EMBL" id="TMW64364.1"/>
    </source>
</evidence>
<dbReference type="PANTHER" id="PTHR35518:SF2">
    <property type="entry name" value="MAINTENANCE OF TELOMERE CAPPING PROTEIN 6"/>
    <property type="match status" value="1"/>
</dbReference>
<evidence type="ECO:0000256" key="3">
    <source>
        <dbReference type="ARBA" id="ARBA00022989"/>
    </source>
</evidence>
<dbReference type="InterPro" id="IPR017946">
    <property type="entry name" value="PLC-like_Pdiesterase_TIM-brl"/>
</dbReference>